<dbReference type="GO" id="GO:0016491">
    <property type="term" value="F:oxidoreductase activity"/>
    <property type="evidence" value="ECO:0007669"/>
    <property type="project" value="TreeGrafter"/>
</dbReference>
<accession>A0A1E7FPM6</accession>
<evidence type="ECO:0000313" key="3">
    <source>
        <dbReference type="Proteomes" id="UP000095751"/>
    </source>
</evidence>
<dbReference type="InterPro" id="IPR027450">
    <property type="entry name" value="AlkB-like"/>
</dbReference>
<dbReference type="InterPro" id="IPR032857">
    <property type="entry name" value="ALKBH4"/>
</dbReference>
<dbReference type="GO" id="GO:0032451">
    <property type="term" value="F:demethylase activity"/>
    <property type="evidence" value="ECO:0007669"/>
    <property type="project" value="TreeGrafter"/>
</dbReference>
<dbReference type="PANTHER" id="PTHR12463">
    <property type="entry name" value="OXYGENASE-RELATED"/>
    <property type="match status" value="1"/>
</dbReference>
<sequence>KRWGVHCNLRDRRVDAPENPLPDIIQQIVLPKLKRLLFQKGKTKNTTIPNEANSIDYRRKQGHWLQDHVDDRKLSKEVIFNLSLIGDCYMTFKNIAKHRNIAVPKQRVLLKRRCLQIITGKSRYDFTHGITNSDLLSDRRISITMRES</sequence>
<dbReference type="Pfam" id="PF13532">
    <property type="entry name" value="2OG-FeII_Oxy_2"/>
    <property type="match status" value="1"/>
</dbReference>
<dbReference type="Gene3D" id="2.60.120.590">
    <property type="entry name" value="Alpha-ketoglutarate-dependent dioxygenase AlkB-like"/>
    <property type="match status" value="1"/>
</dbReference>
<dbReference type="InParanoid" id="A0A1E7FPM6"/>
<gene>
    <name evidence="2" type="ORF">FRACYDRAFT_163370</name>
</gene>
<feature type="non-terminal residue" evidence="2">
    <location>
        <position position="148"/>
    </location>
</feature>
<name>A0A1E7FPM6_9STRA</name>
<evidence type="ECO:0000259" key="1">
    <source>
        <dbReference type="Pfam" id="PF13532"/>
    </source>
</evidence>
<dbReference type="GO" id="GO:0070988">
    <property type="term" value="P:demethylation"/>
    <property type="evidence" value="ECO:0007669"/>
    <property type="project" value="InterPro"/>
</dbReference>
<reference evidence="2 3" key="1">
    <citation type="submission" date="2016-09" db="EMBL/GenBank/DDBJ databases">
        <title>Extensive genetic diversity and differential bi-allelic expression allows diatom success in the polar Southern Ocean.</title>
        <authorList>
            <consortium name="DOE Joint Genome Institute"/>
            <person name="Mock T."/>
            <person name="Otillar R.P."/>
            <person name="Strauss J."/>
            <person name="Dupont C."/>
            <person name="Frickenhaus S."/>
            <person name="Maumus F."/>
            <person name="Mcmullan M."/>
            <person name="Sanges R."/>
            <person name="Schmutz J."/>
            <person name="Toseland A."/>
            <person name="Valas R."/>
            <person name="Veluchamy A."/>
            <person name="Ward B.J."/>
            <person name="Allen A."/>
            <person name="Barry K."/>
            <person name="Falciatore A."/>
            <person name="Ferrante M."/>
            <person name="Fortunato A.E."/>
            <person name="Gloeckner G."/>
            <person name="Gruber A."/>
            <person name="Hipkin R."/>
            <person name="Janech M."/>
            <person name="Kroth P."/>
            <person name="Leese F."/>
            <person name="Lindquist E."/>
            <person name="Lyon B.R."/>
            <person name="Martin J."/>
            <person name="Mayer C."/>
            <person name="Parker M."/>
            <person name="Quesneville H."/>
            <person name="Raymond J."/>
            <person name="Uhlig C."/>
            <person name="Valentin K.U."/>
            <person name="Worden A.Z."/>
            <person name="Armbrust E.V."/>
            <person name="Bowler C."/>
            <person name="Green B."/>
            <person name="Moulton V."/>
            <person name="Van Oosterhout C."/>
            <person name="Grigoriev I."/>
        </authorList>
    </citation>
    <scope>NUCLEOTIDE SEQUENCE [LARGE SCALE GENOMIC DNA]</scope>
    <source>
        <strain evidence="2 3">CCMP1102</strain>
    </source>
</reference>
<dbReference type="KEGG" id="fcy:FRACYDRAFT_163370"/>
<dbReference type="Proteomes" id="UP000095751">
    <property type="component" value="Unassembled WGS sequence"/>
</dbReference>
<organism evidence="2 3">
    <name type="scientific">Fragilariopsis cylindrus CCMP1102</name>
    <dbReference type="NCBI Taxonomy" id="635003"/>
    <lineage>
        <taxon>Eukaryota</taxon>
        <taxon>Sar</taxon>
        <taxon>Stramenopiles</taxon>
        <taxon>Ochrophyta</taxon>
        <taxon>Bacillariophyta</taxon>
        <taxon>Bacillariophyceae</taxon>
        <taxon>Bacillariophycidae</taxon>
        <taxon>Bacillariales</taxon>
        <taxon>Bacillariaceae</taxon>
        <taxon>Fragilariopsis</taxon>
    </lineage>
</organism>
<dbReference type="PANTHER" id="PTHR12463:SF1">
    <property type="entry name" value="2-OXOGLUTARATE AND FE-DEPENDENT OXYGENASE FAMILY PROTEIN"/>
    <property type="match status" value="1"/>
</dbReference>
<dbReference type="InterPro" id="IPR037151">
    <property type="entry name" value="AlkB-like_sf"/>
</dbReference>
<evidence type="ECO:0000313" key="2">
    <source>
        <dbReference type="EMBL" id="OEU20120.1"/>
    </source>
</evidence>
<dbReference type="EMBL" id="KV784355">
    <property type="protein sequence ID" value="OEU20120.1"/>
    <property type="molecule type" value="Genomic_DNA"/>
</dbReference>
<dbReference type="SUPFAM" id="SSF51197">
    <property type="entry name" value="Clavaminate synthase-like"/>
    <property type="match status" value="1"/>
</dbReference>
<keyword evidence="3" id="KW-1185">Reference proteome</keyword>
<feature type="non-terminal residue" evidence="2">
    <location>
        <position position="1"/>
    </location>
</feature>
<dbReference type="OrthoDB" id="412814at2759"/>
<dbReference type="AlphaFoldDB" id="A0A1E7FPM6"/>
<feature type="domain" description="Alpha-ketoglutarate-dependent dioxygenase AlkB-like" evidence="1">
    <location>
        <begin position="61"/>
        <end position="146"/>
    </location>
</feature>
<protein>
    <recommendedName>
        <fullName evidence="1">Alpha-ketoglutarate-dependent dioxygenase AlkB-like domain-containing protein</fullName>
    </recommendedName>
</protein>
<proteinExistence type="predicted"/>